<dbReference type="Pfam" id="PF23750">
    <property type="entry name" value="RsgI_M"/>
    <property type="match status" value="1"/>
</dbReference>
<evidence type="ECO:0000259" key="3">
    <source>
        <dbReference type="Pfam" id="PF23750"/>
    </source>
</evidence>
<proteinExistence type="predicted"/>
<comment type="caution">
    <text evidence="4">The sequence shown here is derived from an EMBL/GenBank/DDBJ whole genome shotgun (WGS) entry which is preliminary data.</text>
</comment>
<feature type="region of interest" description="Disordered" evidence="1">
    <location>
        <begin position="412"/>
        <end position="529"/>
    </location>
</feature>
<feature type="transmembrane region" description="Helical" evidence="2">
    <location>
        <begin position="51"/>
        <end position="72"/>
    </location>
</feature>
<feature type="compositionally biased region" description="Basic and acidic residues" evidence="1">
    <location>
        <begin position="292"/>
        <end position="302"/>
    </location>
</feature>
<gene>
    <name evidence="4" type="ORF">IAA17_08955</name>
</gene>
<name>A0A9D2GJ98_9FIRM</name>
<evidence type="ECO:0000313" key="5">
    <source>
        <dbReference type="Proteomes" id="UP000824101"/>
    </source>
</evidence>
<evidence type="ECO:0000313" key="4">
    <source>
        <dbReference type="EMBL" id="HIZ79900.1"/>
    </source>
</evidence>
<dbReference type="EMBL" id="DXBC01000142">
    <property type="protein sequence ID" value="HIZ79900.1"/>
    <property type="molecule type" value="Genomic_DNA"/>
</dbReference>
<accession>A0A9D2GJ98</accession>
<dbReference type="InterPro" id="IPR055431">
    <property type="entry name" value="RsgI_M"/>
</dbReference>
<reference evidence="4" key="1">
    <citation type="journal article" date="2021" name="PeerJ">
        <title>Extensive microbial diversity within the chicken gut microbiome revealed by metagenomics and culture.</title>
        <authorList>
            <person name="Gilroy R."/>
            <person name="Ravi A."/>
            <person name="Getino M."/>
            <person name="Pursley I."/>
            <person name="Horton D.L."/>
            <person name="Alikhan N.F."/>
            <person name="Baker D."/>
            <person name="Gharbi K."/>
            <person name="Hall N."/>
            <person name="Watson M."/>
            <person name="Adriaenssens E.M."/>
            <person name="Foster-Nyarko E."/>
            <person name="Jarju S."/>
            <person name="Secka A."/>
            <person name="Antonio M."/>
            <person name="Oren A."/>
            <person name="Chaudhuri R.R."/>
            <person name="La Ragione R."/>
            <person name="Hildebrand F."/>
            <person name="Pallen M.J."/>
        </authorList>
    </citation>
    <scope>NUCLEOTIDE SEQUENCE</scope>
    <source>
        <strain evidence="4">ChiBcec1-1093</strain>
    </source>
</reference>
<dbReference type="Proteomes" id="UP000824101">
    <property type="component" value="Unassembled WGS sequence"/>
</dbReference>
<evidence type="ECO:0000256" key="2">
    <source>
        <dbReference type="SAM" id="Phobius"/>
    </source>
</evidence>
<feature type="region of interest" description="Disordered" evidence="1">
    <location>
        <begin position="240"/>
        <end position="302"/>
    </location>
</feature>
<evidence type="ECO:0000256" key="1">
    <source>
        <dbReference type="SAM" id="MobiDB-lite"/>
    </source>
</evidence>
<keyword evidence="2" id="KW-0472">Membrane</keyword>
<keyword evidence="2" id="KW-1133">Transmembrane helix</keyword>
<organism evidence="4 5">
    <name type="scientific">Candidatus Lachnoclostridium stercorigallinarum</name>
    <dbReference type="NCBI Taxonomy" id="2838634"/>
    <lineage>
        <taxon>Bacteria</taxon>
        <taxon>Bacillati</taxon>
        <taxon>Bacillota</taxon>
        <taxon>Clostridia</taxon>
        <taxon>Lachnospirales</taxon>
        <taxon>Lachnospiraceae</taxon>
    </lineage>
</organism>
<feature type="domain" description="Anti-sigma factor RsgI-like middle" evidence="3">
    <location>
        <begin position="79"/>
        <end position="210"/>
    </location>
</feature>
<feature type="compositionally biased region" description="Acidic residues" evidence="1">
    <location>
        <begin position="419"/>
        <end position="433"/>
    </location>
</feature>
<feature type="compositionally biased region" description="Low complexity" evidence="1">
    <location>
        <begin position="280"/>
        <end position="291"/>
    </location>
</feature>
<feature type="compositionally biased region" description="Acidic residues" evidence="1">
    <location>
        <begin position="482"/>
        <end position="493"/>
    </location>
</feature>
<keyword evidence="2" id="KW-0812">Transmembrane</keyword>
<reference evidence="4" key="2">
    <citation type="submission" date="2021-04" db="EMBL/GenBank/DDBJ databases">
        <authorList>
            <person name="Gilroy R."/>
        </authorList>
    </citation>
    <scope>NUCLEOTIDE SEQUENCE</scope>
    <source>
        <strain evidence="4">ChiBcec1-1093</strain>
    </source>
</reference>
<sequence>MIRLKRQEIEQHIKSAMDRITPDVLDRIDLTTLQEIHAERLTDLRRRRARMWGTAAACFLAIAAGSGGYNLYRNSLVDSIVGLDVNPSVELSINRKERVLKAEALNEDARVILDGMDLKGVGLNVAVNAVVGSMVSSGYLEDLDNTILVTVVGDSVSRTSVLRSQVVADVEKTLEENQVEAVVYDQQAVARDDVREMADQYGISYGKAYFLDELVDQDPVLSDRDLARLSAMSMEEIAREVAGETSGVQPSLPAAESGSADETGEETGASGEEMSDAETGGSAEENSPAAEENPRETEDFYREETISETWQEEMEEGGIRLDYAEYDGGEILVYFKTEVRWRNPTVSVRNRDGEYFSARISETGEDYCRITAEGLTEGETYYFTMGGVAAENGGRLSAVSGPFRVPVISGQATAGAEETAGDGTEEGTADESTAEGNIPEEGTAEEDLPEESTSEANMAEESTAEETRPEESTAEVSGPEESTAEENTAEESTAEGNTASEISPPKLPSSGEERPESADGDGAAPKAGS</sequence>
<dbReference type="AlphaFoldDB" id="A0A9D2GJ98"/>
<protein>
    <recommendedName>
        <fullName evidence="3">Anti-sigma factor RsgI-like middle domain-containing protein</fullName>
    </recommendedName>
</protein>
<feature type="compositionally biased region" description="Acidic residues" evidence="1">
    <location>
        <begin position="442"/>
        <end position="453"/>
    </location>
</feature>